<dbReference type="Proteomes" id="UP000677611">
    <property type="component" value="Unassembled WGS sequence"/>
</dbReference>
<dbReference type="SMART" id="SM00754">
    <property type="entry name" value="CHRD"/>
    <property type="match status" value="1"/>
</dbReference>
<dbReference type="EMBL" id="JAGDQJ010000011">
    <property type="protein sequence ID" value="MBO1625483.1"/>
    <property type="molecule type" value="Genomic_DNA"/>
</dbReference>
<accession>A0ABS3NX20</accession>
<sequence length="150" mass="16640">MNNIWHQINKEVNHTLSQCFIAKLGGREEVPSVCTNAFGIAQFRINDDFTILPFKLVVHDIERVTAAHIHLGERVENGPVVVFLFGPVTRGISVDRGVVTGTITESDLVGPLQGISLLDLVRKMCAGNTYVNVHTEKHPNGEIRGQIKRF</sequence>
<gene>
    <name evidence="2" type="ORF">J4P90_09520</name>
</gene>
<dbReference type="PROSITE" id="PS50933">
    <property type="entry name" value="CHRD"/>
    <property type="match status" value="1"/>
</dbReference>
<proteinExistence type="predicted"/>
<dbReference type="InterPro" id="IPR010895">
    <property type="entry name" value="CHRD"/>
</dbReference>
<protein>
    <submittedName>
        <fullName evidence="2">CHRD domain-containing protein</fullName>
    </submittedName>
</protein>
<evidence type="ECO:0000313" key="3">
    <source>
        <dbReference type="Proteomes" id="UP000677611"/>
    </source>
</evidence>
<comment type="caution">
    <text evidence="2">The sequence shown here is derived from an EMBL/GenBank/DDBJ whole genome shotgun (WGS) entry which is preliminary data.</text>
</comment>
<dbReference type="Pfam" id="PF07452">
    <property type="entry name" value="CHRD"/>
    <property type="match status" value="1"/>
</dbReference>
<reference evidence="2 3" key="1">
    <citation type="submission" date="2021-03" db="EMBL/GenBank/DDBJ databases">
        <title>Identification of novel Bacillus strains.</title>
        <authorList>
            <person name="Xiao Z."/>
            <person name="Li Y."/>
            <person name="Shen J."/>
        </authorList>
    </citation>
    <scope>NUCLEOTIDE SEQUENCE [LARGE SCALE GENOMIC DNA]</scope>
    <source>
        <strain evidence="2 3">SY8</strain>
    </source>
</reference>
<feature type="domain" description="CHRD" evidence="1">
    <location>
        <begin position="16"/>
        <end position="150"/>
    </location>
</feature>
<evidence type="ECO:0000313" key="2">
    <source>
        <dbReference type="EMBL" id="MBO1625483.1"/>
    </source>
</evidence>
<name>A0ABS3NX20_9BACI</name>
<evidence type="ECO:0000259" key="1">
    <source>
        <dbReference type="PROSITE" id="PS50933"/>
    </source>
</evidence>
<dbReference type="RefSeq" id="WP_208017440.1">
    <property type="nucleotide sequence ID" value="NZ_JAGDQJ010000011.1"/>
</dbReference>
<organism evidence="2 3">
    <name type="scientific">Bacillus arachidis</name>
    <dbReference type="NCBI Taxonomy" id="2819290"/>
    <lineage>
        <taxon>Bacteria</taxon>
        <taxon>Bacillati</taxon>
        <taxon>Bacillota</taxon>
        <taxon>Bacilli</taxon>
        <taxon>Bacillales</taxon>
        <taxon>Bacillaceae</taxon>
        <taxon>Bacillus</taxon>
    </lineage>
</organism>
<keyword evidence="3" id="KW-1185">Reference proteome</keyword>